<feature type="compositionally biased region" description="Low complexity" evidence="1">
    <location>
        <begin position="56"/>
        <end position="70"/>
    </location>
</feature>
<gene>
    <name evidence="3" type="ORF">PVAP13_2KG000400</name>
</gene>
<reference evidence="3" key="1">
    <citation type="submission" date="2020-05" db="EMBL/GenBank/DDBJ databases">
        <title>WGS assembly of Panicum virgatum.</title>
        <authorList>
            <person name="Lovell J.T."/>
            <person name="Jenkins J."/>
            <person name="Shu S."/>
            <person name="Juenger T.E."/>
            <person name="Schmutz J."/>
        </authorList>
    </citation>
    <scope>NUCLEOTIDE SEQUENCE</scope>
    <source>
        <strain evidence="3">AP13</strain>
    </source>
</reference>
<name>A0A8T0VWA9_PANVG</name>
<dbReference type="EMBL" id="CM029039">
    <property type="protein sequence ID" value="KAG2639470.1"/>
    <property type="molecule type" value="Genomic_DNA"/>
</dbReference>
<organism evidence="3 4">
    <name type="scientific">Panicum virgatum</name>
    <name type="common">Blackwell switchgrass</name>
    <dbReference type="NCBI Taxonomy" id="38727"/>
    <lineage>
        <taxon>Eukaryota</taxon>
        <taxon>Viridiplantae</taxon>
        <taxon>Streptophyta</taxon>
        <taxon>Embryophyta</taxon>
        <taxon>Tracheophyta</taxon>
        <taxon>Spermatophyta</taxon>
        <taxon>Magnoliopsida</taxon>
        <taxon>Liliopsida</taxon>
        <taxon>Poales</taxon>
        <taxon>Poaceae</taxon>
        <taxon>PACMAD clade</taxon>
        <taxon>Panicoideae</taxon>
        <taxon>Panicodae</taxon>
        <taxon>Paniceae</taxon>
        <taxon>Panicinae</taxon>
        <taxon>Panicum</taxon>
        <taxon>Panicum sect. Hiantes</taxon>
    </lineage>
</organism>
<feature type="compositionally biased region" description="Low complexity" evidence="1">
    <location>
        <begin position="35"/>
        <end position="48"/>
    </location>
</feature>
<keyword evidence="2" id="KW-0812">Transmembrane</keyword>
<evidence type="ECO:0000256" key="2">
    <source>
        <dbReference type="SAM" id="Phobius"/>
    </source>
</evidence>
<sequence length="194" mass="21059">MRKRNGTESSTSRSSRSAAAAPTPPEKGSRADGLRSTSRLSSTSTTSSVPPPPPRRASTSPPSPESQARASASLLLPLTTADPHPRTRPSSPSRLRLLLMAMIHSSMGMVVRRALSVEHLVKKTEEVAKKEVLFEYVDSLVKEQKEYPKPVLKGAGIPWFQAVVIIASFMAGYHVGLDEGTEATFLRLGRKRLD</sequence>
<keyword evidence="4" id="KW-1185">Reference proteome</keyword>
<evidence type="ECO:0000313" key="3">
    <source>
        <dbReference type="EMBL" id="KAG2639470.1"/>
    </source>
</evidence>
<keyword evidence="2" id="KW-0472">Membrane</keyword>
<evidence type="ECO:0000256" key="1">
    <source>
        <dbReference type="SAM" id="MobiDB-lite"/>
    </source>
</evidence>
<dbReference type="AlphaFoldDB" id="A0A8T0VWA9"/>
<proteinExistence type="predicted"/>
<dbReference type="Proteomes" id="UP000823388">
    <property type="component" value="Chromosome 2K"/>
</dbReference>
<feature type="transmembrane region" description="Helical" evidence="2">
    <location>
        <begin position="157"/>
        <end position="177"/>
    </location>
</feature>
<keyword evidence="2" id="KW-1133">Transmembrane helix</keyword>
<feature type="region of interest" description="Disordered" evidence="1">
    <location>
        <begin position="1"/>
        <end position="70"/>
    </location>
</feature>
<evidence type="ECO:0000313" key="4">
    <source>
        <dbReference type="Proteomes" id="UP000823388"/>
    </source>
</evidence>
<protein>
    <submittedName>
        <fullName evidence="3">Uncharacterized protein</fullName>
    </submittedName>
</protein>
<accession>A0A8T0VWA9</accession>
<feature type="compositionally biased region" description="Low complexity" evidence="1">
    <location>
        <begin position="9"/>
        <end position="21"/>
    </location>
</feature>
<comment type="caution">
    <text evidence="3">The sequence shown here is derived from an EMBL/GenBank/DDBJ whole genome shotgun (WGS) entry which is preliminary data.</text>
</comment>